<evidence type="ECO:0000313" key="2">
    <source>
        <dbReference type="Proteomes" id="UP001153076"/>
    </source>
</evidence>
<proteinExistence type="predicted"/>
<dbReference type="EMBL" id="JAKOGI010002728">
    <property type="protein sequence ID" value="KAJ8421430.1"/>
    <property type="molecule type" value="Genomic_DNA"/>
</dbReference>
<gene>
    <name evidence="1" type="ORF">Cgig2_031351</name>
</gene>
<keyword evidence="2" id="KW-1185">Reference proteome</keyword>
<sequence>MQCHLKRIAQTISLTVIYKNPLFINPFNRVTSLAIGEKLMAAKNYRTWRRLVEIGLSTKRKLQYNNLVISRLMTPVSNAIVRSILYVQSFIEVWIQLEKRFCLSNGSKKYSLNREVYSMKQDRVSISKYYTKMKCVWEEFGFLTDLPQITQANEEMNGFLKALAR</sequence>
<reference evidence="1" key="1">
    <citation type="submission" date="2022-04" db="EMBL/GenBank/DDBJ databases">
        <title>Carnegiea gigantea Genome sequencing and assembly v2.</title>
        <authorList>
            <person name="Copetti D."/>
            <person name="Sanderson M.J."/>
            <person name="Burquez A."/>
            <person name="Wojciechowski M.F."/>
        </authorList>
    </citation>
    <scope>NUCLEOTIDE SEQUENCE</scope>
    <source>
        <strain evidence="1">SGP5-SGP5p</strain>
        <tissue evidence="1">Aerial part</tissue>
    </source>
</reference>
<organism evidence="1 2">
    <name type="scientific">Carnegiea gigantea</name>
    <dbReference type="NCBI Taxonomy" id="171969"/>
    <lineage>
        <taxon>Eukaryota</taxon>
        <taxon>Viridiplantae</taxon>
        <taxon>Streptophyta</taxon>
        <taxon>Embryophyta</taxon>
        <taxon>Tracheophyta</taxon>
        <taxon>Spermatophyta</taxon>
        <taxon>Magnoliopsida</taxon>
        <taxon>eudicotyledons</taxon>
        <taxon>Gunneridae</taxon>
        <taxon>Pentapetalae</taxon>
        <taxon>Caryophyllales</taxon>
        <taxon>Cactineae</taxon>
        <taxon>Cactaceae</taxon>
        <taxon>Cactoideae</taxon>
        <taxon>Echinocereeae</taxon>
        <taxon>Carnegiea</taxon>
    </lineage>
</organism>
<evidence type="ECO:0008006" key="3">
    <source>
        <dbReference type="Google" id="ProtNLM"/>
    </source>
</evidence>
<dbReference type="PANTHER" id="PTHR37610">
    <property type="entry name" value="CCHC-TYPE DOMAIN-CONTAINING PROTEIN"/>
    <property type="match status" value="1"/>
</dbReference>
<accession>A0A9Q1JKE4</accession>
<dbReference type="AlphaFoldDB" id="A0A9Q1JKE4"/>
<dbReference type="OrthoDB" id="5544992at2759"/>
<name>A0A9Q1JKE4_9CARY</name>
<dbReference type="Proteomes" id="UP001153076">
    <property type="component" value="Unassembled WGS sequence"/>
</dbReference>
<protein>
    <recommendedName>
        <fullName evidence="3">Retrotransposon gag domain-containing protein</fullName>
    </recommendedName>
</protein>
<dbReference type="PANTHER" id="PTHR37610:SF6">
    <property type="entry name" value="GAG-POLYPEPTIDE OF LTR COPIA-TYPE-RELATED"/>
    <property type="match status" value="1"/>
</dbReference>
<evidence type="ECO:0000313" key="1">
    <source>
        <dbReference type="EMBL" id="KAJ8421430.1"/>
    </source>
</evidence>
<comment type="caution">
    <text evidence="1">The sequence shown here is derived from an EMBL/GenBank/DDBJ whole genome shotgun (WGS) entry which is preliminary data.</text>
</comment>